<feature type="domain" description="Putative auto-transporter adhesin head GIN" evidence="9">
    <location>
        <begin position="640"/>
        <end position="816"/>
    </location>
</feature>
<accession>A0ABV7YYR4</accession>
<dbReference type="Proteomes" id="UP001595616">
    <property type="component" value="Unassembled WGS sequence"/>
</dbReference>
<proteinExistence type="predicted"/>
<comment type="subcellular location">
    <subcellularLocation>
        <location evidence="1">Cell membrane</location>
        <topology evidence="1">Single-pass membrane protein</topology>
    </subcellularLocation>
</comment>
<evidence type="ECO:0000259" key="11">
    <source>
        <dbReference type="Pfam" id="PF22744"/>
    </source>
</evidence>
<dbReference type="Gene3D" id="2.160.20.120">
    <property type="match status" value="1"/>
</dbReference>
<feature type="transmembrane region" description="Helical" evidence="7">
    <location>
        <begin position="377"/>
        <end position="399"/>
    </location>
</feature>
<organism evidence="12 13">
    <name type="scientific">Lacihabitans lacunae</name>
    <dbReference type="NCBI Taxonomy" id="1028214"/>
    <lineage>
        <taxon>Bacteria</taxon>
        <taxon>Pseudomonadati</taxon>
        <taxon>Bacteroidota</taxon>
        <taxon>Cytophagia</taxon>
        <taxon>Cytophagales</taxon>
        <taxon>Leadbetterellaceae</taxon>
        <taxon>Lacihabitans</taxon>
    </lineage>
</organism>
<dbReference type="EMBL" id="JBHRYQ010000001">
    <property type="protein sequence ID" value="MFC3812454.1"/>
    <property type="molecule type" value="Genomic_DNA"/>
</dbReference>
<feature type="transmembrane region" description="Helical" evidence="7">
    <location>
        <begin position="411"/>
        <end position="429"/>
    </location>
</feature>
<evidence type="ECO:0000256" key="2">
    <source>
        <dbReference type="ARBA" id="ARBA00022475"/>
    </source>
</evidence>
<dbReference type="InterPro" id="IPR054321">
    <property type="entry name" value="PspC-rel_TM"/>
</dbReference>
<evidence type="ECO:0000313" key="12">
    <source>
        <dbReference type="EMBL" id="MFC3812454.1"/>
    </source>
</evidence>
<dbReference type="Pfam" id="PF04024">
    <property type="entry name" value="PspC"/>
    <property type="match status" value="2"/>
</dbReference>
<protein>
    <submittedName>
        <fullName evidence="12">PspC domain-containing protein</fullName>
    </submittedName>
</protein>
<feature type="region of interest" description="Disordered" evidence="6">
    <location>
        <begin position="93"/>
        <end position="114"/>
    </location>
</feature>
<reference evidence="13" key="1">
    <citation type="journal article" date="2019" name="Int. J. Syst. Evol. Microbiol.">
        <title>The Global Catalogue of Microorganisms (GCM) 10K type strain sequencing project: providing services to taxonomists for standard genome sequencing and annotation.</title>
        <authorList>
            <consortium name="The Broad Institute Genomics Platform"/>
            <consortium name="The Broad Institute Genome Sequencing Center for Infectious Disease"/>
            <person name="Wu L."/>
            <person name="Ma J."/>
        </authorList>
    </citation>
    <scope>NUCLEOTIDE SEQUENCE [LARGE SCALE GENOMIC DNA]</scope>
    <source>
        <strain evidence="13">CECT 7956</strain>
    </source>
</reference>
<feature type="transmembrane region" description="Helical" evidence="7">
    <location>
        <begin position="160"/>
        <end position="189"/>
    </location>
</feature>
<evidence type="ECO:0000259" key="10">
    <source>
        <dbReference type="Pfam" id="PF22571"/>
    </source>
</evidence>
<sequence length="818" mass="91170">MKKTLQINLGGLTFNIEEDAYTKLSGYLASIQKHFSSYESCVEIIQDIEGRIAEKFYEKTSAGGIIELDDVDKIIKSMGSVSDFEAIQEDEDLSKPISEEKREEKTEEKETVFENQKTEYKENNTRPNTKFYKDGKRKALGGVLSGLAHRFEMDVVWLRILFIVLAFGLIDHGVGPFFFIAYIACWIAFPERLDLEENVKIKKFYRNPDNKVLGGVATGLSQYLGIDLVIVRLLFVVTGFFAVGIFIYIIFWIVAPNAVTLTQKMEMKGQPVTLENIETSIKSNAMPREARQESALAKILLFPFRLLGIILKALGQLVRPIGSVIRVFAGVLLMILGACIAFAALIATGVFFGVVSNNDWIGGEHFIGTITRDFPPVGGFFAFLCTFIPGVALTIVGLSLISDQHHGNRNFWLTTLALWFAGIVGMSVVGSKYAMNFSNTYKFGDEVVLANNPGVLYLDVLEEDLDDQVVIRFSSNVYLEASDNNTLLLERKFKAKGRTKEIASKNAKNIMYEVTQKDSVLIFPDNIVLGGEVLLRGQEVDATLKIPLNKKFKMTERFAKRELRNSWKLTDKYGIRLSDVEKYTFHMSENDDIICEDCPELTESEREALSNRGFDDDDFGFGGDFKDRGEHKRAIDVSSFDELELGNNFIVYIKKGDSEIVEFYSNDEGELNDVEAEVSGHRLSIGFKDSFKNHDSRIHVYITTPNLNDVEISGAVVAKVIGFKDQNKMNIGLSGASKLAIDIESEILNVEASGASKLVFKGKVEKMNIDISGASSIDAKDIDINYADIDASGASVVNLGKTNHLKKDVSGGSRVERE</sequence>
<keyword evidence="4 7" id="KW-1133">Transmembrane helix</keyword>
<comment type="caution">
    <text evidence="12">The sequence shown here is derived from an EMBL/GenBank/DDBJ whole genome shotgun (WGS) entry which is preliminary data.</text>
</comment>
<feature type="transmembrane region" description="Helical" evidence="7">
    <location>
        <begin position="229"/>
        <end position="255"/>
    </location>
</feature>
<dbReference type="Pfam" id="PF10988">
    <property type="entry name" value="DUF2807"/>
    <property type="match status" value="1"/>
</dbReference>
<feature type="transmembrane region" description="Helical" evidence="7">
    <location>
        <begin position="327"/>
        <end position="356"/>
    </location>
</feature>
<evidence type="ECO:0000313" key="13">
    <source>
        <dbReference type="Proteomes" id="UP001595616"/>
    </source>
</evidence>
<feature type="domain" description="PspC-related ToastRack" evidence="11">
    <location>
        <begin position="468"/>
        <end position="600"/>
    </location>
</feature>
<evidence type="ECO:0000256" key="4">
    <source>
        <dbReference type="ARBA" id="ARBA00022989"/>
    </source>
</evidence>
<feature type="domain" description="Phage shock protein PspC N-terminal" evidence="8">
    <location>
        <begin position="130"/>
        <end position="191"/>
    </location>
</feature>
<name>A0ABV7YYR4_9BACT</name>
<keyword evidence="13" id="KW-1185">Reference proteome</keyword>
<keyword evidence="2" id="KW-1003">Cell membrane</keyword>
<dbReference type="PANTHER" id="PTHR33885:SF3">
    <property type="entry name" value="PHAGE SHOCK PROTEIN C"/>
    <property type="match status" value="1"/>
</dbReference>
<dbReference type="RefSeq" id="WP_379839331.1">
    <property type="nucleotide sequence ID" value="NZ_JBHRYQ010000001.1"/>
</dbReference>
<dbReference type="InterPro" id="IPR007168">
    <property type="entry name" value="Phageshock_PspC_N"/>
</dbReference>
<keyword evidence="5 7" id="KW-0472">Membrane</keyword>
<feature type="domain" description="PspC-related transmembrane region" evidence="10">
    <location>
        <begin position="300"/>
        <end position="437"/>
    </location>
</feature>
<feature type="domain" description="Phage shock protein PspC N-terminal" evidence="8">
    <location>
        <begin position="202"/>
        <end position="257"/>
    </location>
</feature>
<dbReference type="Pfam" id="PF22571">
    <property type="entry name" value="LiaI-LiaF-TM_PspC"/>
    <property type="match status" value="1"/>
</dbReference>
<evidence type="ECO:0000259" key="8">
    <source>
        <dbReference type="Pfam" id="PF04024"/>
    </source>
</evidence>
<dbReference type="Pfam" id="PF22744">
    <property type="entry name" value="Toast-rack_PspC-Cterm"/>
    <property type="match status" value="1"/>
</dbReference>
<dbReference type="InterPro" id="IPR052027">
    <property type="entry name" value="PspC"/>
</dbReference>
<dbReference type="PANTHER" id="PTHR33885">
    <property type="entry name" value="PHAGE SHOCK PROTEIN C"/>
    <property type="match status" value="1"/>
</dbReference>
<evidence type="ECO:0000259" key="9">
    <source>
        <dbReference type="Pfam" id="PF10988"/>
    </source>
</evidence>
<dbReference type="InterPro" id="IPR021255">
    <property type="entry name" value="DUF2807"/>
</dbReference>
<evidence type="ECO:0000256" key="6">
    <source>
        <dbReference type="SAM" id="MobiDB-lite"/>
    </source>
</evidence>
<dbReference type="InterPro" id="IPR054319">
    <property type="entry name" value="PspC-rel_ToastRack"/>
</dbReference>
<gene>
    <name evidence="12" type="ORF">ACFOOI_17475</name>
</gene>
<evidence type="ECO:0000256" key="7">
    <source>
        <dbReference type="SAM" id="Phobius"/>
    </source>
</evidence>
<evidence type="ECO:0000256" key="3">
    <source>
        <dbReference type="ARBA" id="ARBA00022692"/>
    </source>
</evidence>
<evidence type="ECO:0000256" key="5">
    <source>
        <dbReference type="ARBA" id="ARBA00023136"/>
    </source>
</evidence>
<evidence type="ECO:0000256" key="1">
    <source>
        <dbReference type="ARBA" id="ARBA00004162"/>
    </source>
</evidence>
<keyword evidence="3 7" id="KW-0812">Transmembrane</keyword>